<feature type="short sequence motif" description="'KMSKS' region" evidence="14">
    <location>
        <begin position="627"/>
        <end position="631"/>
    </location>
</feature>
<dbReference type="NCBIfam" id="TIGR00392">
    <property type="entry name" value="ileS"/>
    <property type="match status" value="1"/>
</dbReference>
<dbReference type="Proteomes" id="UP000000366">
    <property type="component" value="Chromosome"/>
</dbReference>
<keyword evidence="7 14" id="KW-0547">Nucleotide-binding</keyword>
<comment type="catalytic activity">
    <reaction evidence="13 14">
        <text>tRNA(Ile) + L-isoleucine + ATP = L-isoleucyl-tRNA(Ile) + AMP + diphosphate</text>
        <dbReference type="Rhea" id="RHEA:11060"/>
        <dbReference type="Rhea" id="RHEA-COMP:9666"/>
        <dbReference type="Rhea" id="RHEA-COMP:9695"/>
        <dbReference type="ChEBI" id="CHEBI:30616"/>
        <dbReference type="ChEBI" id="CHEBI:33019"/>
        <dbReference type="ChEBI" id="CHEBI:58045"/>
        <dbReference type="ChEBI" id="CHEBI:78442"/>
        <dbReference type="ChEBI" id="CHEBI:78528"/>
        <dbReference type="ChEBI" id="CHEBI:456215"/>
        <dbReference type="EC" id="6.1.1.5"/>
    </reaction>
</comment>
<comment type="similarity">
    <text evidence="2 14">Belongs to the class-I aminoacyl-tRNA synthetase family. IleS type 1 subfamily.</text>
</comment>
<dbReference type="FunFam" id="3.40.50.620:FF:000042">
    <property type="entry name" value="Isoleucine--tRNA ligase"/>
    <property type="match status" value="1"/>
</dbReference>
<keyword evidence="5 14" id="KW-0436">Ligase</keyword>
<evidence type="ECO:0000256" key="3">
    <source>
        <dbReference type="ARBA" id="ARBA00011245"/>
    </source>
</evidence>
<dbReference type="GO" id="GO:0006428">
    <property type="term" value="P:isoleucyl-tRNA aminoacylation"/>
    <property type="evidence" value="ECO:0007669"/>
    <property type="project" value="UniProtKB-UniRule"/>
</dbReference>
<dbReference type="SUPFAM" id="SSF50677">
    <property type="entry name" value="ValRS/IleRS/LeuRS editing domain"/>
    <property type="match status" value="1"/>
</dbReference>
<dbReference type="GO" id="GO:0000049">
    <property type="term" value="F:tRNA binding"/>
    <property type="evidence" value="ECO:0007669"/>
    <property type="project" value="InterPro"/>
</dbReference>
<dbReference type="InterPro" id="IPR033708">
    <property type="entry name" value="Anticodon_Ile_BEm"/>
</dbReference>
<evidence type="ECO:0000256" key="7">
    <source>
        <dbReference type="ARBA" id="ARBA00022741"/>
    </source>
</evidence>
<dbReference type="InterPro" id="IPR023585">
    <property type="entry name" value="Ile-tRNA-ligase_type1"/>
</dbReference>
<keyword evidence="11 14" id="KW-0030">Aminoacyl-tRNA synthetase</keyword>
<keyword evidence="10 14" id="KW-0648">Protein biosynthesis</keyword>
<comment type="function">
    <text evidence="12 14">Catalyzes the attachment of isoleucine to tRNA(Ile). As IleRS can inadvertently accommodate and process structurally similar amino acids such as valine, to avoid such errors it has two additional distinct tRNA(Ile)-dependent editing activities. One activity is designated as 'pretransfer' editing and involves the hydrolysis of activated Val-AMP. The other activity is designated 'posttransfer' editing and involves deacylation of mischarged Val-tRNA(Ile).</text>
</comment>
<dbReference type="InterPro" id="IPR013155">
    <property type="entry name" value="M/V/L/I-tRNA-synth_anticd-bd"/>
</dbReference>
<organism evidence="19 20">
    <name type="scientific">Methylibium petroleiphilum (strain ATCC BAA-1232 / LMG 22953 / PM1)</name>
    <dbReference type="NCBI Taxonomy" id="420662"/>
    <lineage>
        <taxon>Bacteria</taxon>
        <taxon>Pseudomonadati</taxon>
        <taxon>Pseudomonadota</taxon>
        <taxon>Betaproteobacteria</taxon>
        <taxon>Burkholderiales</taxon>
        <taxon>Sphaerotilaceae</taxon>
        <taxon>Methylibium</taxon>
    </lineage>
</organism>
<dbReference type="PRINTS" id="PR00984">
    <property type="entry name" value="TRNASYNTHILE"/>
</dbReference>
<dbReference type="GO" id="GO:0002161">
    <property type="term" value="F:aminoacyl-tRNA deacylase activity"/>
    <property type="evidence" value="ECO:0007669"/>
    <property type="project" value="InterPro"/>
</dbReference>
<dbReference type="PANTHER" id="PTHR42765:SF1">
    <property type="entry name" value="ISOLEUCINE--TRNA LIGASE, MITOCHONDRIAL"/>
    <property type="match status" value="1"/>
</dbReference>
<feature type="domain" description="Methionyl/Valyl/Leucyl/Isoleucyl-tRNA synthetase anticodon-binding" evidence="18">
    <location>
        <begin position="710"/>
        <end position="862"/>
    </location>
</feature>
<accession>A2SKB0</accession>
<comment type="subcellular location">
    <subcellularLocation>
        <location evidence="1 14">Cytoplasm</location>
    </subcellularLocation>
</comment>
<evidence type="ECO:0000259" key="16">
    <source>
        <dbReference type="Pfam" id="PF00133"/>
    </source>
</evidence>
<dbReference type="SUPFAM" id="SSF47323">
    <property type="entry name" value="Anticodon-binding domain of a subclass of class I aminoacyl-tRNA synthetases"/>
    <property type="match status" value="1"/>
</dbReference>
<feature type="domain" description="Aminoacyl-tRNA synthetase class Ia" evidence="16">
    <location>
        <begin position="33"/>
        <end position="666"/>
    </location>
</feature>
<evidence type="ECO:0000259" key="17">
    <source>
        <dbReference type="Pfam" id="PF06827"/>
    </source>
</evidence>
<dbReference type="InterPro" id="IPR009080">
    <property type="entry name" value="tRNAsynth_Ia_anticodon-bd"/>
</dbReference>
<keyword evidence="8 14" id="KW-0862">Zinc</keyword>
<evidence type="ECO:0000259" key="18">
    <source>
        <dbReference type="Pfam" id="PF08264"/>
    </source>
</evidence>
<dbReference type="STRING" id="420662.Mpe_A3046"/>
<proteinExistence type="inferred from homology"/>
<feature type="short sequence motif" description="'HIGH' region" evidence="14">
    <location>
        <begin position="63"/>
        <end position="73"/>
    </location>
</feature>
<dbReference type="HOGENOM" id="CLU_001493_7_1_4"/>
<evidence type="ECO:0000256" key="6">
    <source>
        <dbReference type="ARBA" id="ARBA00022723"/>
    </source>
</evidence>
<dbReference type="RefSeq" id="WP_011830622.1">
    <property type="nucleotide sequence ID" value="NC_008825.1"/>
</dbReference>
<protein>
    <recommendedName>
        <fullName evidence="14">Isoleucine--tRNA ligase</fullName>
        <ecNumber evidence="14">6.1.1.5</ecNumber>
    </recommendedName>
    <alternativeName>
        <fullName evidence="14">Isoleucyl-tRNA synthetase</fullName>
        <shortName evidence="14">IleRS</shortName>
    </alternativeName>
</protein>
<evidence type="ECO:0000256" key="5">
    <source>
        <dbReference type="ARBA" id="ARBA00022598"/>
    </source>
</evidence>
<sequence>MSTDQPTDYRATLNLPDTPFPMRGDLPKREPGWVKQWEQQGTYQRLRDARVGRPRFVLHDGPPYANGQLHIGHALNKVLKDMIVKARQLAGYDALYVPGWDCHGLPIENQIEKLHGRGLGRDEVQAKSRAYATEQIEQQRADFKRLGVLGAWDQPYRTMDFGNEAGEIRALKRVMERGFVYRGLKPVYWCFDCGSSLAEFEIEYENKSSPTVDVAFLAAEPQKLAAAFGLPALAKDAFAVIWTTTPWTLPANQALNLNPELEYALVDTERGLLLLANALVEKCLARYGLAGTVLATTAGQALEGLEFHHPLAHVHPGYARRSPVYLADYATAEDGTGIVHSAPAYGVEDFNSCIAHGMKHDEILNPVQGNGVYAAELPLFGGQFIWKANPLIVQALQDAGRLMATAKLEHSYPHCWRHKTPVIYRAAAQWFVRMDEGEGVFTVDKAPKTLRQTALAAIDATAFYPENGRARLRDMIANRPDWCISRQRNWGVPLPFFLHKVSGELHPDTLALMDRAAALVAQGGVEAWSRLDPREWLGEAAGDYAKSTDILDVWFDSGSTFFHVLRGSHAGAGRDDGGPEADLYLEGHDQHRGWFHSSLLIACAIEGRAPYRGLLTHGFATDGQGRKMSKSLGNTVVPQSVSEKLGAEIIRLWVASTDYSGDLNIDDKILARVVDAYRRIRNTLRFLLANTSDFDPATDAVPDEQLLEIDRYAIDRAAQLQAEILAHYEVYEFHPVVAKLQVYCSEDLGAFYLDVLKDRLYTTAPKSLARRSAQTALHRITGAMLRWMAPFLSFTAEEAWPIFAPGVSPSIFTQTYTPFAPPDAARLDKWARVREIRDAVNKEIEAVRTAGAVGASLQATVAVGAPADDLALLQSLGEDLKFVFITSAATAAAADALTVAVTPSSAAKCERCWHYRDDVGADPAHPTICGRCTNNLYGAGESRTVA</sequence>
<evidence type="ECO:0000256" key="4">
    <source>
        <dbReference type="ARBA" id="ARBA00022490"/>
    </source>
</evidence>
<feature type="region of interest" description="Disordered" evidence="15">
    <location>
        <begin position="1"/>
        <end position="25"/>
    </location>
</feature>
<comment type="cofactor">
    <cofactor evidence="14">
        <name>Zn(2+)</name>
        <dbReference type="ChEBI" id="CHEBI:29105"/>
    </cofactor>
    <text evidence="14">Binds 1 zinc ion per subunit.</text>
</comment>
<dbReference type="Pfam" id="PF00133">
    <property type="entry name" value="tRNA-synt_1"/>
    <property type="match status" value="1"/>
</dbReference>
<evidence type="ECO:0000256" key="2">
    <source>
        <dbReference type="ARBA" id="ARBA00006887"/>
    </source>
</evidence>
<dbReference type="EMBL" id="CP000555">
    <property type="protein sequence ID" value="ABM95999.1"/>
    <property type="molecule type" value="Genomic_DNA"/>
</dbReference>
<dbReference type="Gene3D" id="1.10.730.20">
    <property type="match status" value="1"/>
</dbReference>
<dbReference type="SUPFAM" id="SSF52374">
    <property type="entry name" value="Nucleotidylyl transferase"/>
    <property type="match status" value="1"/>
</dbReference>
<dbReference type="InterPro" id="IPR010663">
    <property type="entry name" value="Znf_FPG/IleRS"/>
</dbReference>
<dbReference type="Pfam" id="PF06827">
    <property type="entry name" value="zf-FPG_IleRS"/>
    <property type="match status" value="1"/>
</dbReference>
<comment type="domain">
    <text evidence="14">IleRS has two distinct active sites: one for aminoacylation and one for editing. The misactivated valine is translocated from the active site to the editing site, which sterically excludes the correctly activated isoleucine. The single editing site contains two valyl binding pockets, one specific for each substrate (Val-AMP or Val-tRNA(Ile)).</text>
</comment>
<reference evidence="19 20" key="1">
    <citation type="journal article" date="2007" name="J. Bacteriol.">
        <title>Whole-genome analysis of the methyl tert-butyl ether-degrading beta-proteobacterium Methylibium petroleiphilum PM1.</title>
        <authorList>
            <person name="Kane S.R."/>
            <person name="Chakicherla A.Y."/>
            <person name="Chain P.S.G."/>
            <person name="Schmidt R."/>
            <person name="Shin M.W."/>
            <person name="Legler T.C."/>
            <person name="Scow K.M."/>
            <person name="Larimer F.W."/>
            <person name="Lucas S.M."/>
            <person name="Richardson P.M."/>
            <person name="Hristova K.R."/>
        </authorList>
    </citation>
    <scope>NUCLEOTIDE SEQUENCE [LARGE SCALE GENOMIC DNA]</scope>
    <source>
        <strain evidence="20">ATCC BAA-1232 / LMG 22953 / PM1</strain>
    </source>
</reference>
<evidence type="ECO:0000313" key="19">
    <source>
        <dbReference type="EMBL" id="ABM95999.1"/>
    </source>
</evidence>
<evidence type="ECO:0000313" key="20">
    <source>
        <dbReference type="Proteomes" id="UP000000366"/>
    </source>
</evidence>
<dbReference type="PANTHER" id="PTHR42765">
    <property type="entry name" value="SOLEUCYL-TRNA SYNTHETASE"/>
    <property type="match status" value="1"/>
</dbReference>
<dbReference type="InterPro" id="IPR014729">
    <property type="entry name" value="Rossmann-like_a/b/a_fold"/>
</dbReference>
<keyword evidence="9 14" id="KW-0067">ATP-binding</keyword>
<evidence type="ECO:0000256" key="8">
    <source>
        <dbReference type="ARBA" id="ARBA00022833"/>
    </source>
</evidence>
<keyword evidence="6 14" id="KW-0479">Metal-binding</keyword>
<dbReference type="InterPro" id="IPR002301">
    <property type="entry name" value="Ile-tRNA-ligase"/>
</dbReference>
<feature type="binding site" evidence="14">
    <location>
        <position position="929"/>
    </location>
    <ligand>
        <name>Zn(2+)</name>
        <dbReference type="ChEBI" id="CHEBI:29105"/>
    </ligand>
</feature>
<dbReference type="InterPro" id="IPR002300">
    <property type="entry name" value="aa-tRNA-synth_Ia"/>
</dbReference>
<dbReference type="HAMAP" id="MF_02002">
    <property type="entry name" value="Ile_tRNA_synth_type1"/>
    <property type="match status" value="1"/>
</dbReference>
<name>A2SKB0_METPP</name>
<feature type="binding site" evidence="14">
    <location>
        <position position="586"/>
    </location>
    <ligand>
        <name>L-isoleucyl-5'-AMP</name>
        <dbReference type="ChEBI" id="CHEBI:178002"/>
    </ligand>
</feature>
<keyword evidence="4 14" id="KW-0963">Cytoplasm</keyword>
<dbReference type="Pfam" id="PF08264">
    <property type="entry name" value="Anticodon_1"/>
    <property type="match status" value="1"/>
</dbReference>
<dbReference type="Gene3D" id="3.90.740.10">
    <property type="entry name" value="Valyl/Leucyl/Isoleucyl-tRNA synthetase, editing domain"/>
    <property type="match status" value="1"/>
</dbReference>
<dbReference type="InterPro" id="IPR050081">
    <property type="entry name" value="Ile-tRNA_ligase"/>
</dbReference>
<dbReference type="InterPro" id="IPR009008">
    <property type="entry name" value="Val/Leu/Ile-tRNA-synth_edit"/>
</dbReference>
<evidence type="ECO:0000256" key="10">
    <source>
        <dbReference type="ARBA" id="ARBA00022917"/>
    </source>
</evidence>
<dbReference type="FunFam" id="3.40.50.620:FF:000048">
    <property type="entry name" value="Isoleucine--tRNA ligase"/>
    <property type="match status" value="1"/>
</dbReference>
<dbReference type="eggNOG" id="COG0060">
    <property type="taxonomic scope" value="Bacteria"/>
</dbReference>
<gene>
    <name evidence="14" type="primary">ileS</name>
    <name evidence="19" type="ordered locus">Mpe_A3046</name>
</gene>
<feature type="binding site" evidence="14">
    <location>
        <position position="630"/>
    </location>
    <ligand>
        <name>ATP</name>
        <dbReference type="ChEBI" id="CHEBI:30616"/>
    </ligand>
</feature>
<dbReference type="InterPro" id="IPR001412">
    <property type="entry name" value="aa-tRNA-synth_I_CS"/>
</dbReference>
<comment type="subunit">
    <text evidence="3 14">Monomer.</text>
</comment>
<dbReference type="GO" id="GO:0005524">
    <property type="term" value="F:ATP binding"/>
    <property type="evidence" value="ECO:0007669"/>
    <property type="project" value="UniProtKB-UniRule"/>
</dbReference>
<dbReference type="EC" id="6.1.1.5" evidence="14"/>
<dbReference type="CDD" id="cd07960">
    <property type="entry name" value="Anticodon_Ia_Ile_BEm"/>
    <property type="match status" value="1"/>
</dbReference>
<feature type="binding site" evidence="14">
    <location>
        <position position="909"/>
    </location>
    <ligand>
        <name>Zn(2+)</name>
        <dbReference type="ChEBI" id="CHEBI:29105"/>
    </ligand>
</feature>
<dbReference type="Gene3D" id="3.40.50.620">
    <property type="entry name" value="HUPs"/>
    <property type="match status" value="2"/>
</dbReference>
<dbReference type="AlphaFoldDB" id="A2SKB0"/>
<evidence type="ECO:0000256" key="12">
    <source>
        <dbReference type="ARBA" id="ARBA00025217"/>
    </source>
</evidence>
<dbReference type="GO" id="GO:0008270">
    <property type="term" value="F:zinc ion binding"/>
    <property type="evidence" value="ECO:0007669"/>
    <property type="project" value="UniProtKB-UniRule"/>
</dbReference>
<dbReference type="KEGG" id="mpt:Mpe_A3046"/>
<feature type="binding site" evidence="14">
    <location>
        <position position="932"/>
    </location>
    <ligand>
        <name>Zn(2+)</name>
        <dbReference type="ChEBI" id="CHEBI:29105"/>
    </ligand>
</feature>
<evidence type="ECO:0000256" key="1">
    <source>
        <dbReference type="ARBA" id="ARBA00004496"/>
    </source>
</evidence>
<evidence type="ECO:0000256" key="15">
    <source>
        <dbReference type="SAM" id="MobiDB-lite"/>
    </source>
</evidence>
<feature type="domain" description="Zinc finger FPG/IleRS-type" evidence="17">
    <location>
        <begin position="908"/>
        <end position="933"/>
    </location>
</feature>
<evidence type="ECO:0000256" key="13">
    <source>
        <dbReference type="ARBA" id="ARBA00048359"/>
    </source>
</evidence>
<evidence type="ECO:0000256" key="9">
    <source>
        <dbReference type="ARBA" id="ARBA00022840"/>
    </source>
</evidence>
<feature type="binding site" evidence="14">
    <location>
        <position position="912"/>
    </location>
    <ligand>
        <name>Zn(2+)</name>
        <dbReference type="ChEBI" id="CHEBI:29105"/>
    </ligand>
</feature>
<evidence type="ECO:0000256" key="14">
    <source>
        <dbReference type="HAMAP-Rule" id="MF_02002"/>
    </source>
</evidence>
<dbReference type="GO" id="GO:0005829">
    <property type="term" value="C:cytosol"/>
    <property type="evidence" value="ECO:0007669"/>
    <property type="project" value="TreeGrafter"/>
</dbReference>
<dbReference type="GO" id="GO:0004822">
    <property type="term" value="F:isoleucine-tRNA ligase activity"/>
    <property type="evidence" value="ECO:0007669"/>
    <property type="project" value="UniProtKB-UniRule"/>
</dbReference>
<evidence type="ECO:0000256" key="11">
    <source>
        <dbReference type="ARBA" id="ARBA00023146"/>
    </source>
</evidence>
<dbReference type="PROSITE" id="PS00178">
    <property type="entry name" value="AA_TRNA_LIGASE_I"/>
    <property type="match status" value="1"/>
</dbReference>
<keyword evidence="20" id="KW-1185">Reference proteome</keyword>